<evidence type="ECO:0000313" key="8">
    <source>
        <dbReference type="Proteomes" id="UP000077002"/>
    </source>
</evidence>
<proteinExistence type="inferred from homology"/>
<dbReference type="GO" id="GO:0046872">
    <property type="term" value="F:metal ion binding"/>
    <property type="evidence" value="ECO:0007669"/>
    <property type="project" value="UniProtKB-KW"/>
</dbReference>
<dbReference type="EMBL" id="LVKK01000075">
    <property type="protein sequence ID" value="OAG37240.1"/>
    <property type="molecule type" value="Genomic_DNA"/>
</dbReference>
<reference evidence="7 8" key="1">
    <citation type="submission" date="2016-03" db="EMBL/GenBank/DDBJ databases">
        <title>Draft genome sequence of the Fonsecaea monophora CBS 269.37.</title>
        <authorList>
            <person name="Bombassaro A."/>
            <person name="Vinicius W.A."/>
            <person name="De Hoog S."/>
            <person name="Sun J."/>
            <person name="Souza E.M."/>
            <person name="Raittz R.T."/>
            <person name="Costa F."/>
            <person name="Leao A.C."/>
            <person name="Tadra-Sfeir M.Z."/>
            <person name="Baura V."/>
            <person name="Balsanelli E."/>
            <person name="Pedrosa F.O."/>
            <person name="Moreno L.F."/>
            <person name="Steffens M.B."/>
            <person name="Xi L."/>
            <person name="Bocca A.L."/>
            <person name="Felipe M.S."/>
            <person name="Teixeira M."/>
            <person name="Telles Filho F.Q."/>
            <person name="Azevedo C.M."/>
            <person name="Gomes R."/>
            <person name="Vicente V.A."/>
        </authorList>
    </citation>
    <scope>NUCLEOTIDE SEQUENCE [LARGE SCALE GENOMIC DNA]</scope>
    <source>
        <strain evidence="7 8">CBS 269.37</strain>
    </source>
</reference>
<comment type="cofactor">
    <cofactor evidence="4">
        <name>Mn(2+)</name>
        <dbReference type="ChEBI" id="CHEBI:29035"/>
    </cofactor>
    <text evidence="4">Binds 2 manganese ions per subunit.</text>
</comment>
<dbReference type="PROSITE" id="PS01053">
    <property type="entry name" value="ARGINASE_1"/>
    <property type="match status" value="1"/>
</dbReference>
<comment type="similarity">
    <text evidence="1">Belongs to the arginase family. Agmatinase subfamily.</text>
</comment>
<dbReference type="PANTHER" id="PTHR11358">
    <property type="entry name" value="ARGINASE/AGMATINASE"/>
    <property type="match status" value="1"/>
</dbReference>
<dbReference type="InterPro" id="IPR023696">
    <property type="entry name" value="Ureohydrolase_dom_sf"/>
</dbReference>
<feature type="binding site" evidence="4">
    <location>
        <position position="220"/>
    </location>
    <ligand>
        <name>Mn(2+)</name>
        <dbReference type="ChEBI" id="CHEBI:29035"/>
        <label>1</label>
    </ligand>
</feature>
<dbReference type="RefSeq" id="XP_022509192.1">
    <property type="nucleotide sequence ID" value="XM_022658482.1"/>
</dbReference>
<dbReference type="GO" id="GO:0008783">
    <property type="term" value="F:agmatinase activity"/>
    <property type="evidence" value="ECO:0007669"/>
    <property type="project" value="TreeGrafter"/>
</dbReference>
<name>A0A177F156_9EURO</name>
<dbReference type="PROSITE" id="PS51257">
    <property type="entry name" value="PROKAR_LIPOPROTEIN"/>
    <property type="match status" value="1"/>
</dbReference>
<feature type="chain" id="PRO_5008060813" evidence="6">
    <location>
        <begin position="21"/>
        <end position="398"/>
    </location>
</feature>
<accession>A0A177F156</accession>
<dbReference type="OrthoDB" id="288726at2759"/>
<dbReference type="Gene3D" id="3.40.800.10">
    <property type="entry name" value="Ureohydrolase domain"/>
    <property type="match status" value="1"/>
</dbReference>
<evidence type="ECO:0000256" key="5">
    <source>
        <dbReference type="RuleBase" id="RU003684"/>
    </source>
</evidence>
<feature type="signal peptide" evidence="6">
    <location>
        <begin position="1"/>
        <end position="20"/>
    </location>
</feature>
<dbReference type="SUPFAM" id="SSF52768">
    <property type="entry name" value="Arginase/deacetylase"/>
    <property type="match status" value="1"/>
</dbReference>
<keyword evidence="2 4" id="KW-0479">Metal-binding</keyword>
<feature type="binding site" evidence="4">
    <location>
        <position position="320"/>
    </location>
    <ligand>
        <name>Mn(2+)</name>
        <dbReference type="ChEBI" id="CHEBI:29035"/>
        <label>1</label>
    </ligand>
</feature>
<dbReference type="InterPro" id="IPR006035">
    <property type="entry name" value="Ureohydrolase"/>
</dbReference>
<keyword evidence="8" id="KW-1185">Reference proteome</keyword>
<organism evidence="7 8">
    <name type="scientific">Fonsecaea monophora</name>
    <dbReference type="NCBI Taxonomy" id="254056"/>
    <lineage>
        <taxon>Eukaryota</taxon>
        <taxon>Fungi</taxon>
        <taxon>Dikarya</taxon>
        <taxon>Ascomycota</taxon>
        <taxon>Pezizomycotina</taxon>
        <taxon>Eurotiomycetes</taxon>
        <taxon>Chaetothyriomycetidae</taxon>
        <taxon>Chaetothyriales</taxon>
        <taxon>Herpotrichiellaceae</taxon>
        <taxon>Fonsecaea</taxon>
    </lineage>
</organism>
<evidence type="ECO:0000256" key="4">
    <source>
        <dbReference type="PIRSR" id="PIRSR036979-1"/>
    </source>
</evidence>
<feature type="binding site" evidence="4">
    <location>
        <position position="195"/>
    </location>
    <ligand>
        <name>Mn(2+)</name>
        <dbReference type="ChEBI" id="CHEBI:29035"/>
        <label>1</label>
    </ligand>
</feature>
<gene>
    <name evidence="7" type="ORF">AYO21_08539</name>
</gene>
<dbReference type="Proteomes" id="UP000077002">
    <property type="component" value="Unassembled WGS sequence"/>
</dbReference>
<dbReference type="PIRSF" id="PIRSF036979">
    <property type="entry name" value="Arginase"/>
    <property type="match status" value="1"/>
</dbReference>
<dbReference type="Pfam" id="PF00491">
    <property type="entry name" value="Arginase"/>
    <property type="match status" value="1"/>
</dbReference>
<dbReference type="PROSITE" id="PS51409">
    <property type="entry name" value="ARGINASE_2"/>
    <property type="match status" value="1"/>
</dbReference>
<dbReference type="InterPro" id="IPR020855">
    <property type="entry name" value="Ureohydrolase_Mn_BS"/>
</dbReference>
<feature type="binding site" evidence="4">
    <location>
        <position position="222"/>
    </location>
    <ligand>
        <name>Mn(2+)</name>
        <dbReference type="ChEBI" id="CHEBI:29035"/>
        <label>1</label>
    </ligand>
</feature>
<evidence type="ECO:0000256" key="1">
    <source>
        <dbReference type="ARBA" id="ARBA00009227"/>
    </source>
</evidence>
<sequence length="398" mass="42830">MRSTFLYSVAALTACSSALAVPTTSNSRQTSLKGGDDDHYDLEPSANFAFSGITTFAKLPSVQCLTETGPVDDILILGFPFDTATSYRTGTRLGPNAVRQGSRAASLAGSGQYNYRQSINPYKHNISVVDCGDLPISPFDNGLAFAQMEEWYKRLLWREVKSTEKGVWSSKCVDSRPQQKTGRHHPQIVALGGDHSISLPILRALNTVHGKVSAIHIDAHIDTWSPKVFAGAKAGSKQAQFADGTPYYWAGMEGLLSARNVHAGIRSSLDSEKDMELDEEVGFVTIPAADMLKRDGVWGVIDQIRAVVGTSGEPVYVSLDVDCLDPAFVPGTAGPASGGWTPREVIQIIIDALDGLNIVGVDVVEILPSLDQAEITGIVAAEFTIELITRLVRNRLGL</sequence>
<evidence type="ECO:0000313" key="7">
    <source>
        <dbReference type="EMBL" id="OAG37240.1"/>
    </source>
</evidence>
<dbReference type="PRINTS" id="PR00116">
    <property type="entry name" value="ARGINASE"/>
</dbReference>
<dbReference type="GO" id="GO:0033389">
    <property type="term" value="P:putrescine biosynthetic process from arginine, via agmatine"/>
    <property type="evidence" value="ECO:0007669"/>
    <property type="project" value="TreeGrafter"/>
</dbReference>
<dbReference type="PANTHER" id="PTHR11358:SF26">
    <property type="entry name" value="GUANIDINO ACID HYDROLASE, MITOCHONDRIAL"/>
    <property type="match status" value="1"/>
</dbReference>
<keyword evidence="6" id="KW-0732">Signal</keyword>
<dbReference type="AlphaFoldDB" id="A0A177F156"/>
<evidence type="ECO:0000256" key="3">
    <source>
        <dbReference type="ARBA" id="ARBA00022801"/>
    </source>
</evidence>
<keyword evidence="3 5" id="KW-0378">Hydrolase</keyword>
<comment type="caution">
    <text evidence="7">The sequence shown here is derived from an EMBL/GenBank/DDBJ whole genome shotgun (WGS) entry which is preliminary data.</text>
</comment>
<evidence type="ECO:0000256" key="6">
    <source>
        <dbReference type="SAM" id="SignalP"/>
    </source>
</evidence>
<feature type="binding site" evidence="4">
    <location>
        <position position="322"/>
    </location>
    <ligand>
        <name>Mn(2+)</name>
        <dbReference type="ChEBI" id="CHEBI:29035"/>
        <label>1</label>
    </ligand>
</feature>
<dbReference type="GeneID" id="34603682"/>
<protein>
    <submittedName>
        <fullName evidence="7">Agmatinase</fullName>
    </submittedName>
</protein>
<feature type="binding site" evidence="4">
    <location>
        <position position="218"/>
    </location>
    <ligand>
        <name>Mn(2+)</name>
        <dbReference type="ChEBI" id="CHEBI:29035"/>
        <label>1</label>
    </ligand>
</feature>
<keyword evidence="4" id="KW-0464">Manganese</keyword>
<evidence type="ECO:0000256" key="2">
    <source>
        <dbReference type="ARBA" id="ARBA00022723"/>
    </source>
</evidence>